<accession>A0A7G6U3Q9</accession>
<protein>
    <submittedName>
        <fullName evidence="3">Tripartite tricarboxylate transporter substrate binding protein</fullName>
    </submittedName>
</protein>
<evidence type="ECO:0000256" key="2">
    <source>
        <dbReference type="SAM" id="SignalP"/>
    </source>
</evidence>
<dbReference type="PANTHER" id="PTHR42928">
    <property type="entry name" value="TRICARBOXYLATE-BINDING PROTEIN"/>
    <property type="match status" value="1"/>
</dbReference>
<gene>
    <name evidence="3" type="ORF">HB776_22390</name>
</gene>
<dbReference type="AlphaFoldDB" id="A0A7G6U3Q9"/>
<dbReference type="PIRSF" id="PIRSF017082">
    <property type="entry name" value="YflP"/>
    <property type="match status" value="1"/>
</dbReference>
<dbReference type="SUPFAM" id="SSF53850">
    <property type="entry name" value="Periplasmic binding protein-like II"/>
    <property type="match status" value="1"/>
</dbReference>
<dbReference type="Proteomes" id="UP000515291">
    <property type="component" value="Chromosome"/>
</dbReference>
<dbReference type="KEGG" id="trb:HB776_22390"/>
<dbReference type="PANTHER" id="PTHR42928:SF5">
    <property type="entry name" value="BLR1237 PROTEIN"/>
    <property type="match status" value="1"/>
</dbReference>
<dbReference type="InterPro" id="IPR005064">
    <property type="entry name" value="BUG"/>
</dbReference>
<dbReference type="Gene3D" id="3.40.190.10">
    <property type="entry name" value="Periplasmic binding protein-like II"/>
    <property type="match status" value="1"/>
</dbReference>
<dbReference type="EMBL" id="CP050292">
    <property type="protein sequence ID" value="QND73641.1"/>
    <property type="molecule type" value="Genomic_DNA"/>
</dbReference>
<reference evidence="4" key="1">
    <citation type="journal article" date="2020" name="Mol. Plant Microbe">
        <title>Rhizobial microsymbionts of the narrowly endemic Oxytropis species growing in Kamchatka are characterized by significant genetic diversity and possess a set of genes that are associated with T3SS and T6SS secretion systems and can affect the development of symbiosis.</title>
        <authorList>
            <person name="Safronova V."/>
            <person name="Guro P."/>
            <person name="Sazanova A."/>
            <person name="Kuznetsova I."/>
            <person name="Belimov A."/>
            <person name="Yakubov V."/>
            <person name="Chirak E."/>
            <person name="Afonin A."/>
            <person name="Gogolev Y."/>
            <person name="Andronov E."/>
            <person name="Tikhonovich I."/>
        </authorList>
    </citation>
    <scope>NUCLEOTIDE SEQUENCE [LARGE SCALE GENOMIC DNA]</scope>
    <source>
        <strain evidence="4">581</strain>
    </source>
</reference>
<sequence>MKSLPHPMILGLVAIAVLSSAIAQPAGADCSQPVKIIVSYPPGSPDDVIARILAQKLSEAGGRFYVENLPGAGGMIGTATAAKALPDGCTMVIVNQNFVVQPAIGEKLAYEVPDSFTPVTLLVAAPETISVNPSVPATTIKELVALVKASPAKYNYASPGYGSSPHLASERLFKQTLGLDVVHVPFQGGPPAVTSTVAGHTQILHLTLPIVAPLVRDGKLRLLAVADKTRAPEFPSIPTLEEAGIPNHEVGFWDAIMLPKGTPDDIVELRHRQIGQIMALPDVRDRLAGLGYTPINGSPNAFAAHLQTELSKWKAIVRDGKIKPE</sequence>
<dbReference type="InterPro" id="IPR042100">
    <property type="entry name" value="Bug_dom1"/>
</dbReference>
<keyword evidence="2" id="KW-0732">Signal</keyword>
<feature type="chain" id="PRO_5028849487" evidence="2">
    <location>
        <begin position="29"/>
        <end position="325"/>
    </location>
</feature>
<proteinExistence type="inferred from homology"/>
<name>A0A7G6U3Q9_9BRAD</name>
<evidence type="ECO:0000256" key="1">
    <source>
        <dbReference type="ARBA" id="ARBA00006987"/>
    </source>
</evidence>
<dbReference type="Pfam" id="PF03401">
    <property type="entry name" value="TctC"/>
    <property type="match status" value="1"/>
</dbReference>
<evidence type="ECO:0000313" key="3">
    <source>
        <dbReference type="EMBL" id="QND73641.1"/>
    </source>
</evidence>
<evidence type="ECO:0000313" key="4">
    <source>
        <dbReference type="Proteomes" id="UP000515291"/>
    </source>
</evidence>
<comment type="similarity">
    <text evidence="1">Belongs to the UPF0065 (bug) family.</text>
</comment>
<dbReference type="RefSeq" id="WP_184512314.1">
    <property type="nucleotide sequence ID" value="NZ_CP050292.1"/>
</dbReference>
<organism evidence="3 4">
    <name type="scientific">Tardiphaga robiniae</name>
    <dbReference type="NCBI Taxonomy" id="943830"/>
    <lineage>
        <taxon>Bacteria</taxon>
        <taxon>Pseudomonadati</taxon>
        <taxon>Pseudomonadota</taxon>
        <taxon>Alphaproteobacteria</taxon>
        <taxon>Hyphomicrobiales</taxon>
        <taxon>Nitrobacteraceae</taxon>
        <taxon>Tardiphaga</taxon>
    </lineage>
</organism>
<feature type="signal peptide" evidence="2">
    <location>
        <begin position="1"/>
        <end position="28"/>
    </location>
</feature>
<dbReference type="Gene3D" id="3.40.190.150">
    <property type="entry name" value="Bordetella uptake gene, domain 1"/>
    <property type="match status" value="1"/>
</dbReference>